<feature type="transmembrane region" description="Helical" evidence="6">
    <location>
        <begin position="177"/>
        <end position="198"/>
    </location>
</feature>
<evidence type="ECO:0000313" key="8">
    <source>
        <dbReference type="EMBL" id="KAK8953773.1"/>
    </source>
</evidence>
<dbReference type="Gene3D" id="1.20.1250.20">
    <property type="entry name" value="MFS general substrate transporter like domains"/>
    <property type="match status" value="1"/>
</dbReference>
<dbReference type="SUPFAM" id="SSF103473">
    <property type="entry name" value="MFS general substrate transporter"/>
    <property type="match status" value="1"/>
</dbReference>
<dbReference type="FunFam" id="1.20.1250.20:FF:000232">
    <property type="entry name" value="Organic cation/carnitine transporter 7"/>
    <property type="match status" value="1"/>
</dbReference>
<feature type="transmembrane region" description="Helical" evidence="6">
    <location>
        <begin position="150"/>
        <end position="171"/>
    </location>
</feature>
<evidence type="ECO:0000256" key="3">
    <source>
        <dbReference type="ARBA" id="ARBA00022692"/>
    </source>
</evidence>
<comment type="subcellular location">
    <subcellularLocation>
        <location evidence="1">Membrane</location>
        <topology evidence="1">Multi-pass membrane protein</topology>
    </subcellularLocation>
</comment>
<feature type="transmembrane region" description="Helical" evidence="6">
    <location>
        <begin position="338"/>
        <end position="356"/>
    </location>
</feature>
<feature type="transmembrane region" description="Helical" evidence="6">
    <location>
        <begin position="93"/>
        <end position="111"/>
    </location>
</feature>
<dbReference type="AlphaFoldDB" id="A0AAP0BXW4"/>
<keyword evidence="2" id="KW-0813">Transport</keyword>
<evidence type="ECO:0000256" key="5">
    <source>
        <dbReference type="ARBA" id="ARBA00023136"/>
    </source>
</evidence>
<dbReference type="InterPro" id="IPR020846">
    <property type="entry name" value="MFS_dom"/>
</dbReference>
<dbReference type="Pfam" id="PF00083">
    <property type="entry name" value="Sugar_tr"/>
    <property type="match status" value="1"/>
</dbReference>
<proteinExistence type="predicted"/>
<dbReference type="PANTHER" id="PTHR23511">
    <property type="entry name" value="SYNAPTIC VESICLE GLYCOPROTEIN 2"/>
    <property type="match status" value="1"/>
</dbReference>
<dbReference type="EMBL" id="JBBWWQ010000002">
    <property type="protein sequence ID" value="KAK8953773.1"/>
    <property type="molecule type" value="Genomic_DNA"/>
</dbReference>
<keyword evidence="4 6" id="KW-1133">Transmembrane helix</keyword>
<comment type="caution">
    <text evidence="8">The sequence shown here is derived from an EMBL/GenBank/DDBJ whole genome shotgun (WGS) entry which is preliminary data.</text>
</comment>
<evidence type="ECO:0000259" key="7">
    <source>
        <dbReference type="PROSITE" id="PS50850"/>
    </source>
</evidence>
<evidence type="ECO:0000256" key="4">
    <source>
        <dbReference type="ARBA" id="ARBA00022989"/>
    </source>
</evidence>
<feature type="transmembrane region" description="Helical" evidence="6">
    <location>
        <begin position="294"/>
        <end position="318"/>
    </location>
</feature>
<feature type="transmembrane region" description="Helical" evidence="6">
    <location>
        <begin position="26"/>
        <end position="51"/>
    </location>
</feature>
<dbReference type="InterPro" id="IPR005828">
    <property type="entry name" value="MFS_sugar_transport-like"/>
</dbReference>
<name>A0AAP0BXW4_9ASPA</name>
<feature type="transmembrane region" description="Helical" evidence="6">
    <location>
        <begin position="63"/>
        <end position="81"/>
    </location>
</feature>
<dbReference type="PANTHER" id="PTHR23511:SF5">
    <property type="entry name" value="MAJOR FACILITATOR-TYPE TRANSPORTER HXNZ-RELATED"/>
    <property type="match status" value="1"/>
</dbReference>
<sequence>MGEVAETYIVDDALISLGFGKYQALILVYSGVAYAAEAMEVMILSFIGSAVQSKWNLSAHEKSLIASVVFAGMLVGAYSWGVVSDYFGRRQGFLFTALVTSVVGFVSSFSPNYISLVILRFFVGIGLGGGPVLFSWFLEFVPAPNRGAWMVVFSFFWSIGTILEASLAWAVMPTLGWRWLLALSSLPSFLLLVFYTITPESPRYLCSKGRKSDALLVLQRMARMNRKPLPSGELVSDRNWGSDELDENANGSAVTHAAHASRAETSFTKDVSSKVKCVGSLYKLLSRKLLRTTLLLWIGFFGNAFTYYGVILLTSGLSDGGCGVTKKDKVGTRLYKDVFITSLAEFPGLLLSAVIVDRIGRKFTVALMLFGTFAFLIPLVSHYRELTTTALLFCARICITGSITTLSIYAPEVYPTSVRSTGYGTANSVGKIGGIVSPIVAVGLIDGCHQTAAVLLFAGIIIATALGVLFFPIETKGSSLKDSVDSLVASVPESKPAALN</sequence>
<feature type="transmembrane region" description="Helical" evidence="6">
    <location>
        <begin position="389"/>
        <end position="410"/>
    </location>
</feature>
<evidence type="ECO:0000256" key="2">
    <source>
        <dbReference type="ARBA" id="ARBA00022448"/>
    </source>
</evidence>
<dbReference type="GO" id="GO:0016020">
    <property type="term" value="C:membrane"/>
    <property type="evidence" value="ECO:0007669"/>
    <property type="project" value="UniProtKB-SubCell"/>
</dbReference>
<evidence type="ECO:0000313" key="9">
    <source>
        <dbReference type="Proteomes" id="UP001418222"/>
    </source>
</evidence>
<keyword evidence="5 6" id="KW-0472">Membrane</keyword>
<accession>A0AAP0BXW4</accession>
<protein>
    <submittedName>
        <fullName evidence="8">Organic cation/carnitine transporter 7</fullName>
    </submittedName>
</protein>
<feature type="transmembrane region" description="Helical" evidence="6">
    <location>
        <begin position="451"/>
        <end position="471"/>
    </location>
</feature>
<feature type="transmembrane region" description="Helical" evidence="6">
    <location>
        <begin position="117"/>
        <end position="138"/>
    </location>
</feature>
<feature type="domain" description="Major facilitator superfamily (MFS) profile" evidence="7">
    <location>
        <begin position="26"/>
        <end position="476"/>
    </location>
</feature>
<feature type="transmembrane region" description="Helical" evidence="6">
    <location>
        <begin position="363"/>
        <end position="383"/>
    </location>
</feature>
<gene>
    <name evidence="8" type="primary">OCT7</name>
    <name evidence="8" type="ORF">KSP39_PZI002517</name>
</gene>
<feature type="transmembrane region" description="Helical" evidence="6">
    <location>
        <begin position="422"/>
        <end position="445"/>
    </location>
</feature>
<dbReference type="GO" id="GO:0022857">
    <property type="term" value="F:transmembrane transporter activity"/>
    <property type="evidence" value="ECO:0007669"/>
    <property type="project" value="InterPro"/>
</dbReference>
<dbReference type="InterPro" id="IPR036259">
    <property type="entry name" value="MFS_trans_sf"/>
</dbReference>
<keyword evidence="9" id="KW-1185">Reference proteome</keyword>
<organism evidence="8 9">
    <name type="scientific">Platanthera zijinensis</name>
    <dbReference type="NCBI Taxonomy" id="2320716"/>
    <lineage>
        <taxon>Eukaryota</taxon>
        <taxon>Viridiplantae</taxon>
        <taxon>Streptophyta</taxon>
        <taxon>Embryophyta</taxon>
        <taxon>Tracheophyta</taxon>
        <taxon>Spermatophyta</taxon>
        <taxon>Magnoliopsida</taxon>
        <taxon>Liliopsida</taxon>
        <taxon>Asparagales</taxon>
        <taxon>Orchidaceae</taxon>
        <taxon>Orchidoideae</taxon>
        <taxon>Orchideae</taxon>
        <taxon>Orchidinae</taxon>
        <taxon>Platanthera</taxon>
    </lineage>
</organism>
<reference evidence="8 9" key="1">
    <citation type="journal article" date="2022" name="Nat. Plants">
        <title>Genomes of leafy and leafless Platanthera orchids illuminate the evolution of mycoheterotrophy.</title>
        <authorList>
            <person name="Li M.H."/>
            <person name="Liu K.W."/>
            <person name="Li Z."/>
            <person name="Lu H.C."/>
            <person name="Ye Q.L."/>
            <person name="Zhang D."/>
            <person name="Wang J.Y."/>
            <person name="Li Y.F."/>
            <person name="Zhong Z.M."/>
            <person name="Liu X."/>
            <person name="Yu X."/>
            <person name="Liu D.K."/>
            <person name="Tu X.D."/>
            <person name="Liu B."/>
            <person name="Hao Y."/>
            <person name="Liao X.Y."/>
            <person name="Jiang Y.T."/>
            <person name="Sun W.H."/>
            <person name="Chen J."/>
            <person name="Chen Y.Q."/>
            <person name="Ai Y."/>
            <person name="Zhai J.W."/>
            <person name="Wu S.S."/>
            <person name="Zhou Z."/>
            <person name="Hsiao Y.Y."/>
            <person name="Wu W.L."/>
            <person name="Chen Y.Y."/>
            <person name="Lin Y.F."/>
            <person name="Hsu J.L."/>
            <person name="Li C.Y."/>
            <person name="Wang Z.W."/>
            <person name="Zhao X."/>
            <person name="Zhong W.Y."/>
            <person name="Ma X.K."/>
            <person name="Ma L."/>
            <person name="Huang J."/>
            <person name="Chen G.Z."/>
            <person name="Huang M.Z."/>
            <person name="Huang L."/>
            <person name="Peng D.H."/>
            <person name="Luo Y.B."/>
            <person name="Zou S.Q."/>
            <person name="Chen S.P."/>
            <person name="Lan S."/>
            <person name="Tsai W.C."/>
            <person name="Van de Peer Y."/>
            <person name="Liu Z.J."/>
        </authorList>
    </citation>
    <scope>NUCLEOTIDE SEQUENCE [LARGE SCALE GENOMIC DNA]</scope>
    <source>
        <tissue evidence="8">Leaf</tissue>
    </source>
</reference>
<dbReference type="PROSITE" id="PS50850">
    <property type="entry name" value="MFS"/>
    <property type="match status" value="1"/>
</dbReference>
<keyword evidence="3 6" id="KW-0812">Transmembrane</keyword>
<dbReference type="Proteomes" id="UP001418222">
    <property type="component" value="Unassembled WGS sequence"/>
</dbReference>
<evidence type="ECO:0000256" key="1">
    <source>
        <dbReference type="ARBA" id="ARBA00004141"/>
    </source>
</evidence>
<evidence type="ECO:0000256" key="6">
    <source>
        <dbReference type="SAM" id="Phobius"/>
    </source>
</evidence>